<dbReference type="RefSeq" id="WP_132412486.1">
    <property type="nucleotide sequence ID" value="NZ_SMKA01000182.1"/>
</dbReference>
<feature type="transmembrane region" description="Helical" evidence="6">
    <location>
        <begin position="21"/>
        <end position="42"/>
    </location>
</feature>
<feature type="transmembrane region" description="Helical" evidence="6">
    <location>
        <begin position="160"/>
        <end position="179"/>
    </location>
</feature>
<keyword evidence="9" id="KW-1185">Reference proteome</keyword>
<accession>A0A4R4PL43</accession>
<comment type="caution">
    <text evidence="8">The sequence shown here is derived from an EMBL/GenBank/DDBJ whole genome shotgun (WGS) entry which is preliminary data.</text>
</comment>
<keyword evidence="2" id="KW-1003">Cell membrane</keyword>
<dbReference type="Proteomes" id="UP000295075">
    <property type="component" value="Unassembled WGS sequence"/>
</dbReference>
<evidence type="ECO:0000256" key="3">
    <source>
        <dbReference type="ARBA" id="ARBA00022692"/>
    </source>
</evidence>
<evidence type="ECO:0000256" key="2">
    <source>
        <dbReference type="ARBA" id="ARBA00022475"/>
    </source>
</evidence>
<feature type="transmembrane region" description="Helical" evidence="6">
    <location>
        <begin position="62"/>
        <end position="86"/>
    </location>
</feature>
<comment type="subcellular location">
    <subcellularLocation>
        <location evidence="1">Cell membrane</location>
        <topology evidence="1">Multi-pass membrane protein</topology>
    </subcellularLocation>
</comment>
<evidence type="ECO:0000313" key="9">
    <source>
        <dbReference type="Proteomes" id="UP000295075"/>
    </source>
</evidence>
<gene>
    <name evidence="8" type="ORF">E1261_30125</name>
</gene>
<dbReference type="GO" id="GO:0005886">
    <property type="term" value="C:plasma membrane"/>
    <property type="evidence" value="ECO:0007669"/>
    <property type="project" value="UniProtKB-SubCell"/>
</dbReference>
<feature type="transmembrane region" description="Helical" evidence="6">
    <location>
        <begin position="118"/>
        <end position="140"/>
    </location>
</feature>
<feature type="transmembrane region" description="Helical" evidence="6">
    <location>
        <begin position="402"/>
        <end position="431"/>
    </location>
</feature>
<dbReference type="AlphaFoldDB" id="A0A4R4PL43"/>
<feature type="transmembrane region" description="Helical" evidence="6">
    <location>
        <begin position="276"/>
        <end position="296"/>
    </location>
</feature>
<feature type="transmembrane region" description="Helical" evidence="6">
    <location>
        <begin position="365"/>
        <end position="390"/>
    </location>
</feature>
<evidence type="ECO:0000256" key="5">
    <source>
        <dbReference type="ARBA" id="ARBA00023136"/>
    </source>
</evidence>
<evidence type="ECO:0000256" key="1">
    <source>
        <dbReference type="ARBA" id="ARBA00004651"/>
    </source>
</evidence>
<proteinExistence type="predicted"/>
<sequence length="447" mass="46466">MKVETLLLLARSRTPADRSRTRLTVGALGLSGAFLLGALRVARLGRAELPASTYSNYLAEPGLRSGLAAILVLLAAITAGLAVQALRLGTAARERRMAALKLAGASSRQVRRLSITDAAMAGLAGGLVAGPLYLVLSLFLSLLPRMAQVLPPAQPVDLLTWIPVVVTMTAAGAVIAAVLHRDDLLPRAEHPLGKTSRSGVITGVALVLLAVVLAPFLGYVATTALVVGLAFVLYNLNRAWIRIIGQRLARSGSPLNLLTGARLVTEARPATRMSTLLGCCGFLIGALANGVIAVVVSQEEFFDSTFPVTGFALAIFALLLVTTVAMAALIVGVADQLVDQRRQLACLTALGVDAQFLRRMITRQLSIVGAPALAVGMGLGMLITLGRVVGGSIIGDEPEPYYGIYLVAASAVVALGLLLGAAGGVLAGYLLRNQLRDALDPENLRAA</sequence>
<keyword evidence="3 6" id="KW-0812">Transmembrane</keyword>
<reference evidence="8 9" key="1">
    <citation type="submission" date="2019-03" db="EMBL/GenBank/DDBJ databases">
        <title>Draft genome sequences of novel Actinobacteria.</title>
        <authorList>
            <person name="Sahin N."/>
            <person name="Ay H."/>
            <person name="Saygin H."/>
        </authorList>
    </citation>
    <scope>NUCLEOTIDE SEQUENCE [LARGE SCALE GENOMIC DNA]</scope>
    <source>
        <strain evidence="8 9">JCM 30547</strain>
    </source>
</reference>
<dbReference type="OrthoDB" id="3811263at2"/>
<evidence type="ECO:0000256" key="4">
    <source>
        <dbReference type="ARBA" id="ARBA00022989"/>
    </source>
</evidence>
<protein>
    <submittedName>
        <fullName evidence="8">FtsX-like permease family protein</fullName>
    </submittedName>
</protein>
<feature type="transmembrane region" description="Helical" evidence="6">
    <location>
        <begin position="224"/>
        <end position="241"/>
    </location>
</feature>
<dbReference type="InterPro" id="IPR003838">
    <property type="entry name" value="ABC3_permease_C"/>
</dbReference>
<organism evidence="8 9">
    <name type="scientific">Kribbella albertanoniae</name>
    <dbReference type="NCBI Taxonomy" id="1266829"/>
    <lineage>
        <taxon>Bacteria</taxon>
        <taxon>Bacillati</taxon>
        <taxon>Actinomycetota</taxon>
        <taxon>Actinomycetes</taxon>
        <taxon>Propionibacteriales</taxon>
        <taxon>Kribbellaceae</taxon>
        <taxon>Kribbella</taxon>
    </lineage>
</organism>
<feature type="transmembrane region" description="Helical" evidence="6">
    <location>
        <begin position="308"/>
        <end position="334"/>
    </location>
</feature>
<feature type="transmembrane region" description="Helical" evidence="6">
    <location>
        <begin position="200"/>
        <end position="218"/>
    </location>
</feature>
<evidence type="ECO:0000259" key="7">
    <source>
        <dbReference type="Pfam" id="PF02687"/>
    </source>
</evidence>
<evidence type="ECO:0000313" key="8">
    <source>
        <dbReference type="EMBL" id="TDC22746.1"/>
    </source>
</evidence>
<name>A0A4R4PL43_9ACTN</name>
<keyword evidence="4 6" id="KW-1133">Transmembrane helix</keyword>
<evidence type="ECO:0000256" key="6">
    <source>
        <dbReference type="SAM" id="Phobius"/>
    </source>
</evidence>
<keyword evidence="5 6" id="KW-0472">Membrane</keyword>
<dbReference type="Pfam" id="PF02687">
    <property type="entry name" value="FtsX"/>
    <property type="match status" value="1"/>
</dbReference>
<dbReference type="EMBL" id="SMKA01000182">
    <property type="protein sequence ID" value="TDC22746.1"/>
    <property type="molecule type" value="Genomic_DNA"/>
</dbReference>
<feature type="domain" description="ABC3 transporter permease C-terminal" evidence="7">
    <location>
        <begin position="69"/>
        <end position="179"/>
    </location>
</feature>